<dbReference type="Pfam" id="PF19281">
    <property type="entry name" value="PHYHIP_C"/>
    <property type="match status" value="1"/>
</dbReference>
<dbReference type="AlphaFoldDB" id="A0AAN8JSG2"/>
<dbReference type="PANTHER" id="PTHR15698:SF10">
    <property type="entry name" value="PHYTANOYL-COA HYDROXYLASE-INTERACTING PROTEIN-LIKE C-TERMINAL DOMAIN-CONTAINING PROTEIN"/>
    <property type="match status" value="1"/>
</dbReference>
<keyword evidence="3" id="KW-1185">Reference proteome</keyword>
<reference evidence="2 3" key="1">
    <citation type="submission" date="2024-01" db="EMBL/GenBank/DDBJ databases">
        <title>The genome of the rayed Mediterranean limpet Patella caerulea (Linnaeus, 1758).</title>
        <authorList>
            <person name="Anh-Thu Weber A."/>
            <person name="Halstead-Nussloch G."/>
        </authorList>
    </citation>
    <scope>NUCLEOTIDE SEQUENCE [LARGE SCALE GENOMIC DNA]</scope>
    <source>
        <strain evidence="2">AATW-2023a</strain>
        <tissue evidence="2">Whole specimen</tissue>
    </source>
</reference>
<sequence length="452" mass="52468">MNMKENLLYLQPNISIMVQWKDHLPVHQIIAIVYNTQTGEKSFYFFKCGGPWLIDKGDDPETTFMISLYGIQQKSSKILVSNQYIISPASIGCQDWVLERHTESYSPLNIKEEKKPPLIPITVDQRVNKTTQQSYVVFQRCTPLPRHTEYYIQILRPINTRVKTSRFTEYIQLRACKTNEIACAWYLQSGWQITYQILNGFLTEDINKLTIAGASSVESFITHNTKDDVQRLLDMAEKLRVESFRKKKDTKSLPIPYLYRNKPSNHETILKAKETGIISKYLKDKNGDQASSINENIKGLFFSASPNKKTKKPQDFSYFGNYRIMIKPELLLPGLNLYFADFYCQGEKKQHYVTLVLTTPDSSEDRYCRDRLVKLDISNNNFLYFHNKIGYRVTKAMLVEVLYTEDVDLTRLRSEESGFVEKIIPNRNVRGRGQSKPEGIPKYTSCEKCNLV</sequence>
<dbReference type="EMBL" id="JAZGQO010000006">
    <property type="protein sequence ID" value="KAK6184202.1"/>
    <property type="molecule type" value="Genomic_DNA"/>
</dbReference>
<organism evidence="2 3">
    <name type="scientific">Patella caerulea</name>
    <name type="common">Rayed Mediterranean limpet</name>
    <dbReference type="NCBI Taxonomy" id="87958"/>
    <lineage>
        <taxon>Eukaryota</taxon>
        <taxon>Metazoa</taxon>
        <taxon>Spiralia</taxon>
        <taxon>Lophotrochozoa</taxon>
        <taxon>Mollusca</taxon>
        <taxon>Gastropoda</taxon>
        <taxon>Patellogastropoda</taxon>
        <taxon>Patelloidea</taxon>
        <taxon>Patellidae</taxon>
        <taxon>Patella</taxon>
    </lineage>
</organism>
<evidence type="ECO:0000313" key="3">
    <source>
        <dbReference type="Proteomes" id="UP001347796"/>
    </source>
</evidence>
<protein>
    <recommendedName>
        <fullName evidence="1">Phytanoyl-CoA hydroxylase-interacting protein-like C-terminal domain-containing protein</fullName>
    </recommendedName>
</protein>
<accession>A0AAN8JSG2</accession>
<feature type="domain" description="Phytanoyl-CoA hydroxylase-interacting protein-like C-terminal" evidence="1">
    <location>
        <begin position="251"/>
        <end position="410"/>
    </location>
</feature>
<dbReference type="InterPro" id="IPR045545">
    <property type="entry name" value="PHYIP/PHIPL_C"/>
</dbReference>
<dbReference type="Proteomes" id="UP001347796">
    <property type="component" value="Unassembled WGS sequence"/>
</dbReference>
<evidence type="ECO:0000313" key="2">
    <source>
        <dbReference type="EMBL" id="KAK6184202.1"/>
    </source>
</evidence>
<dbReference type="InterPro" id="IPR042868">
    <property type="entry name" value="PHYHIP/PHYHIPL"/>
</dbReference>
<evidence type="ECO:0000259" key="1">
    <source>
        <dbReference type="Pfam" id="PF19281"/>
    </source>
</evidence>
<name>A0AAN8JSG2_PATCE</name>
<dbReference type="PANTHER" id="PTHR15698">
    <property type="entry name" value="PROTEIN CBG15099"/>
    <property type="match status" value="1"/>
</dbReference>
<gene>
    <name evidence="2" type="ORF">SNE40_006716</name>
</gene>
<proteinExistence type="predicted"/>
<comment type="caution">
    <text evidence="2">The sequence shown here is derived from an EMBL/GenBank/DDBJ whole genome shotgun (WGS) entry which is preliminary data.</text>
</comment>